<dbReference type="Pfam" id="PF13860">
    <property type="entry name" value="FlgD_ig"/>
    <property type="match status" value="1"/>
</dbReference>
<evidence type="ECO:0000313" key="2">
    <source>
        <dbReference type="EMBL" id="QIZ06263.1"/>
    </source>
</evidence>
<dbReference type="Pfam" id="PF13360">
    <property type="entry name" value="PQQ_2"/>
    <property type="match status" value="1"/>
</dbReference>
<reference evidence="2 3" key="2">
    <citation type="submission" date="2020-04" db="EMBL/GenBank/DDBJ databases">
        <authorList>
            <person name="Fomenkov A."/>
            <person name="Anton B.P."/>
            <person name="Roberts R.J."/>
        </authorList>
    </citation>
    <scope>NUCLEOTIDE SEQUENCE [LARGE SCALE GENOMIC DNA]</scope>
    <source>
        <strain evidence="2 3">S2</strain>
    </source>
</reference>
<dbReference type="AlphaFoldDB" id="A0A6H1NYB0"/>
<sequence length="748" mass="84041">MMYFNHYYRNNPYNAYVPISELSRVGAKVTWDEKQKIFRVTSDYHLLKVENQQLRQRITELTALATNRSLRANDQNWEMHLADQGNTNYSTTTMPVDLTLLSLKKEPFNNASKLFSVNQNQLYSAERISKKILSATDLDTYKERWNFSTEDENGFLDLIARDGVVYASTMTKIYAIQDNGTSPLTLWTVDSFANRLLLDQNTLFYYTRTTEGLDAIGTVDIKTGQKKWSYPLKFQEQIEGVFAAGGNRLYANIRNPVQMTSKMYAFDSSSGAVLWTFDLDSSLPIYGAPVYKEEKLYFETKKTTRTIWALDTATGRTLWKFSPTGMFTQPLSVTDDSVIVLDEANIFSIDKNTGLQKWKTMYAEQFVAGGLQTIRGSGGMVVASDKIILENYKKIKFFNLANGQLIHSTLQLSTTTGVVSLRPIGVIKDTIFVTETNQFLYTYAVPKPSQLDTEKPTATIDLPAVSQLSMQDGKNQIKIPVTISETADMDVTIVDESGQVVQTIGWGRHLKGTSNFYWDGKNSCGFNVIRGNYYPVIRLTDLAGNMNVYEARDKLIQITEGFGLTLKNANLRTAATTQSTILRTIPAGSEVVITGETGDWYQIEYRIVSSVLKGYVSKPLIKVPSNQEIQAIESAKTRTNVNVRTNPGTQYDTKIVLPMNTDIKIYSAIGDWYSIEYKKDSITSDSGYVAKFTITLPTVSTYVYTVIAGDSLWKIAQKNGVTIDSIVKANNLDPNQPIYIGQKLTLVK</sequence>
<evidence type="ECO:0000259" key="1">
    <source>
        <dbReference type="PROSITE" id="PS51782"/>
    </source>
</evidence>
<dbReference type="SMART" id="SM00564">
    <property type="entry name" value="PQQ"/>
    <property type="match status" value="5"/>
</dbReference>
<organism evidence="2 3">
    <name type="scientific">Priestia megaterium</name>
    <name type="common">Bacillus megaterium</name>
    <dbReference type="NCBI Taxonomy" id="1404"/>
    <lineage>
        <taxon>Bacteria</taxon>
        <taxon>Bacillati</taxon>
        <taxon>Bacillota</taxon>
        <taxon>Bacilli</taxon>
        <taxon>Bacillales</taxon>
        <taxon>Bacillaceae</taxon>
        <taxon>Priestia</taxon>
    </lineage>
</organism>
<dbReference type="PROSITE" id="PS51782">
    <property type="entry name" value="LYSM"/>
    <property type="match status" value="1"/>
</dbReference>
<dbReference type="Gene3D" id="3.10.350.10">
    <property type="entry name" value="LysM domain"/>
    <property type="match status" value="1"/>
</dbReference>
<dbReference type="SUPFAM" id="SSF50998">
    <property type="entry name" value="Quinoprotein alcohol dehydrogenase-like"/>
    <property type="match status" value="2"/>
</dbReference>
<dbReference type="InterPro" id="IPR011047">
    <property type="entry name" value="Quinoprotein_ADH-like_sf"/>
</dbReference>
<dbReference type="EMBL" id="CP051128">
    <property type="protein sequence ID" value="QIZ06263.1"/>
    <property type="molecule type" value="Genomic_DNA"/>
</dbReference>
<dbReference type="SMART" id="SM00257">
    <property type="entry name" value="LysM"/>
    <property type="match status" value="1"/>
</dbReference>
<dbReference type="SMART" id="SM00287">
    <property type="entry name" value="SH3b"/>
    <property type="match status" value="2"/>
</dbReference>
<dbReference type="InterPro" id="IPR002372">
    <property type="entry name" value="PQQ_rpt_dom"/>
</dbReference>
<gene>
    <name evidence="2" type="ORF">HFZ78_05590</name>
</gene>
<dbReference type="Gene3D" id="2.60.40.4070">
    <property type="match status" value="1"/>
</dbReference>
<dbReference type="InterPro" id="IPR018392">
    <property type="entry name" value="LysM"/>
</dbReference>
<dbReference type="Proteomes" id="UP000501868">
    <property type="component" value="Chromosome"/>
</dbReference>
<dbReference type="Gene3D" id="2.130.10.10">
    <property type="entry name" value="YVTN repeat-like/Quinoprotein amine dehydrogenase"/>
    <property type="match status" value="1"/>
</dbReference>
<dbReference type="PANTHER" id="PTHR34408">
    <property type="entry name" value="FAMILY PROTEIN, PUTATIVE-RELATED"/>
    <property type="match status" value="1"/>
</dbReference>
<dbReference type="Pfam" id="PF01476">
    <property type="entry name" value="LysM"/>
    <property type="match status" value="1"/>
</dbReference>
<dbReference type="SUPFAM" id="SSF54106">
    <property type="entry name" value="LysM domain"/>
    <property type="match status" value="1"/>
</dbReference>
<dbReference type="Gene3D" id="2.30.30.40">
    <property type="entry name" value="SH3 Domains"/>
    <property type="match status" value="2"/>
</dbReference>
<proteinExistence type="predicted"/>
<dbReference type="Gene3D" id="2.140.10.10">
    <property type="entry name" value="Quinoprotein alcohol dehydrogenase-like superfamily"/>
    <property type="match status" value="1"/>
</dbReference>
<dbReference type="InterPro" id="IPR025965">
    <property type="entry name" value="FlgD/Vpr_Ig-like"/>
</dbReference>
<dbReference type="InterPro" id="IPR052354">
    <property type="entry name" value="Cell_Wall_Dynamics_Protein"/>
</dbReference>
<dbReference type="Pfam" id="PF08239">
    <property type="entry name" value="SH3_3"/>
    <property type="match status" value="1"/>
</dbReference>
<dbReference type="PANTHER" id="PTHR34408:SF1">
    <property type="entry name" value="GLYCOSYL HYDROLASE FAMILY 19 DOMAIN-CONTAINING PROTEIN HI_1415"/>
    <property type="match status" value="1"/>
</dbReference>
<dbReference type="InterPro" id="IPR015943">
    <property type="entry name" value="WD40/YVTN_repeat-like_dom_sf"/>
</dbReference>
<dbReference type="CDD" id="cd00118">
    <property type="entry name" value="LysM"/>
    <property type="match status" value="1"/>
</dbReference>
<dbReference type="InterPro" id="IPR003646">
    <property type="entry name" value="SH3-like_bac-type"/>
</dbReference>
<evidence type="ECO:0000313" key="3">
    <source>
        <dbReference type="Proteomes" id="UP000501868"/>
    </source>
</evidence>
<dbReference type="InterPro" id="IPR018391">
    <property type="entry name" value="PQQ_b-propeller_rpt"/>
</dbReference>
<accession>A0A6H1NYB0</accession>
<protein>
    <submittedName>
        <fullName evidence="2">PQQ-binding-like beta-propeller repeat protein</fullName>
    </submittedName>
</protein>
<name>A0A6H1NYB0_PRIMG</name>
<dbReference type="InterPro" id="IPR036779">
    <property type="entry name" value="LysM_dom_sf"/>
</dbReference>
<reference evidence="2 3" key="1">
    <citation type="submission" date="2020-04" db="EMBL/GenBank/DDBJ databases">
        <title>Genome-Wide Identification of 5-Methylcytosine Sites in Bacterial Genomes By High-Throughput Sequencing of MspJI Restriction Fragments.</title>
        <authorList>
            <person name="Wu V."/>
        </authorList>
    </citation>
    <scope>NUCLEOTIDE SEQUENCE [LARGE SCALE GENOMIC DNA]</scope>
    <source>
        <strain evidence="2 3">S2</strain>
    </source>
</reference>
<feature type="domain" description="LysM" evidence="1">
    <location>
        <begin position="702"/>
        <end position="746"/>
    </location>
</feature>